<sequence>MSQFVNDRVSMKLNTKAAVDKIRFGSPELKQVLRQRCREKLREKRGELFNSKRLGFLNNDNEIYQEKLHDIVRKEIIDITTSTTTATMDIDNPNNVIIPLTLEESIELEREIIAEQEKWLWIEEQEKIEESKLLYYGEQSMEIQVICPICEKGLIKPTPSGLSCRVCQLKLPPTMTLEQLSYSLEHHIFLHSKKCPERASFEAIISESNTVELYLACEDCFSFAIIR</sequence>
<dbReference type="GO" id="GO:0008270">
    <property type="term" value="F:zinc ion binding"/>
    <property type="evidence" value="ECO:0007669"/>
    <property type="project" value="UniProtKB-KW"/>
</dbReference>
<gene>
    <name evidence="8" type="ORF">HCN44_003819</name>
</gene>
<evidence type="ECO:0000259" key="7">
    <source>
        <dbReference type="Pfam" id="PF14768"/>
    </source>
</evidence>
<evidence type="ECO:0000256" key="5">
    <source>
        <dbReference type="ARBA" id="ARBA00023242"/>
    </source>
</evidence>
<name>A0A834XXE5_APHGI</name>
<dbReference type="InterPro" id="IPR028156">
    <property type="entry name" value="RIP"/>
</dbReference>
<dbReference type="OrthoDB" id="435311at2759"/>
<dbReference type="Pfam" id="PF14768">
    <property type="entry name" value="RPA_interact_C"/>
    <property type="match status" value="1"/>
</dbReference>
<dbReference type="EMBL" id="JACMRX010000002">
    <property type="protein sequence ID" value="KAF7994347.1"/>
    <property type="molecule type" value="Genomic_DNA"/>
</dbReference>
<dbReference type="PANTHER" id="PTHR31742:SF1">
    <property type="entry name" value="RPA-INTERACTING PROTEIN"/>
    <property type="match status" value="1"/>
</dbReference>
<protein>
    <recommendedName>
        <fullName evidence="10">RPA-interacting protein C-terminal domain-containing protein</fullName>
    </recommendedName>
</protein>
<evidence type="ECO:0000256" key="4">
    <source>
        <dbReference type="ARBA" id="ARBA00022833"/>
    </source>
</evidence>
<organism evidence="8 9">
    <name type="scientific">Aphidius gifuensis</name>
    <name type="common">Parasitoid wasp</name>
    <dbReference type="NCBI Taxonomy" id="684658"/>
    <lineage>
        <taxon>Eukaryota</taxon>
        <taxon>Metazoa</taxon>
        <taxon>Ecdysozoa</taxon>
        <taxon>Arthropoda</taxon>
        <taxon>Hexapoda</taxon>
        <taxon>Insecta</taxon>
        <taxon>Pterygota</taxon>
        <taxon>Neoptera</taxon>
        <taxon>Endopterygota</taxon>
        <taxon>Hymenoptera</taxon>
        <taxon>Apocrita</taxon>
        <taxon>Ichneumonoidea</taxon>
        <taxon>Braconidae</taxon>
        <taxon>Aphidiinae</taxon>
        <taxon>Aphidius</taxon>
    </lineage>
</organism>
<keyword evidence="2" id="KW-0479">Metal-binding</keyword>
<keyword evidence="5" id="KW-0539">Nucleus</keyword>
<accession>A0A834XXE5</accession>
<evidence type="ECO:0000256" key="3">
    <source>
        <dbReference type="ARBA" id="ARBA00022771"/>
    </source>
</evidence>
<evidence type="ECO:0000313" key="8">
    <source>
        <dbReference type="EMBL" id="KAF7994347.1"/>
    </source>
</evidence>
<keyword evidence="3" id="KW-0863">Zinc-finger</keyword>
<evidence type="ECO:0008006" key="10">
    <source>
        <dbReference type="Google" id="ProtNLM"/>
    </source>
</evidence>
<keyword evidence="4" id="KW-0862">Zinc</keyword>
<evidence type="ECO:0000256" key="1">
    <source>
        <dbReference type="ARBA" id="ARBA00004123"/>
    </source>
</evidence>
<keyword evidence="9" id="KW-1185">Reference proteome</keyword>
<evidence type="ECO:0000256" key="2">
    <source>
        <dbReference type="ARBA" id="ARBA00022723"/>
    </source>
</evidence>
<feature type="domain" description="RPA-interacting protein C-terminal" evidence="7">
    <location>
        <begin position="146"/>
        <end position="223"/>
    </location>
</feature>
<dbReference type="InterPro" id="IPR028158">
    <property type="entry name" value="RPA_interact_N_dom"/>
</dbReference>
<dbReference type="Pfam" id="PF14766">
    <property type="entry name" value="RPA_interact_N"/>
    <property type="match status" value="1"/>
</dbReference>
<dbReference type="GO" id="GO:0005634">
    <property type="term" value="C:nucleus"/>
    <property type="evidence" value="ECO:0007669"/>
    <property type="project" value="UniProtKB-SubCell"/>
</dbReference>
<reference evidence="8 9" key="1">
    <citation type="submission" date="2020-08" db="EMBL/GenBank/DDBJ databases">
        <title>Aphidius gifuensis genome sequencing and assembly.</title>
        <authorList>
            <person name="Du Z."/>
        </authorList>
    </citation>
    <scope>NUCLEOTIDE SEQUENCE [LARGE SCALE GENOMIC DNA]</scope>
    <source>
        <strain evidence="8">YNYX2018</strain>
        <tissue evidence="8">Adults</tissue>
    </source>
</reference>
<comment type="subcellular location">
    <subcellularLocation>
        <location evidence="1">Nucleus</location>
    </subcellularLocation>
</comment>
<proteinExistence type="predicted"/>
<dbReference type="InterPro" id="IPR028159">
    <property type="entry name" value="RPA_interact_C_dom"/>
</dbReference>
<comment type="caution">
    <text evidence="8">The sequence shown here is derived from an EMBL/GenBank/DDBJ whole genome shotgun (WGS) entry which is preliminary data.</text>
</comment>
<dbReference type="AlphaFoldDB" id="A0A834XXE5"/>
<dbReference type="Proteomes" id="UP000639338">
    <property type="component" value="Unassembled WGS sequence"/>
</dbReference>
<evidence type="ECO:0000259" key="6">
    <source>
        <dbReference type="Pfam" id="PF14766"/>
    </source>
</evidence>
<dbReference type="GO" id="GO:0006606">
    <property type="term" value="P:protein import into nucleus"/>
    <property type="evidence" value="ECO:0007669"/>
    <property type="project" value="TreeGrafter"/>
</dbReference>
<evidence type="ECO:0000313" key="9">
    <source>
        <dbReference type="Proteomes" id="UP000639338"/>
    </source>
</evidence>
<feature type="domain" description="RPA-interacting protein N-terminal" evidence="6">
    <location>
        <begin position="22"/>
        <end position="55"/>
    </location>
</feature>
<dbReference type="PANTHER" id="PTHR31742">
    <property type="entry name" value="RPA-INTERACTING PROTEIN RPAIN"/>
    <property type="match status" value="1"/>
</dbReference>